<dbReference type="AlphaFoldDB" id="A0A3M8D5L2"/>
<dbReference type="RefSeq" id="WP_122925122.1">
    <property type="nucleotide sequence ID" value="NZ_RHHU01000011.1"/>
</dbReference>
<proteinExistence type="predicted"/>
<keyword evidence="1" id="KW-0472">Membrane</keyword>
<accession>A0A3M8D5L2</accession>
<keyword evidence="1" id="KW-1133">Transmembrane helix</keyword>
<keyword evidence="3" id="KW-1185">Reference proteome</keyword>
<comment type="caution">
    <text evidence="2">The sequence shown here is derived from an EMBL/GenBank/DDBJ whole genome shotgun (WGS) entry which is preliminary data.</text>
</comment>
<reference evidence="2 3" key="1">
    <citation type="submission" date="2018-10" db="EMBL/GenBank/DDBJ databases">
        <title>Phylogenomics of Brevibacillus.</title>
        <authorList>
            <person name="Dunlap C."/>
        </authorList>
    </citation>
    <scope>NUCLEOTIDE SEQUENCE [LARGE SCALE GENOMIC DNA]</scope>
    <source>
        <strain evidence="2 3">JCM 15774</strain>
    </source>
</reference>
<organism evidence="2 3">
    <name type="scientific">Brevibacillus nitrificans</name>
    <dbReference type="NCBI Taxonomy" id="651560"/>
    <lineage>
        <taxon>Bacteria</taxon>
        <taxon>Bacillati</taxon>
        <taxon>Bacillota</taxon>
        <taxon>Bacilli</taxon>
        <taxon>Bacillales</taxon>
        <taxon>Paenibacillaceae</taxon>
        <taxon>Brevibacillus</taxon>
    </lineage>
</organism>
<gene>
    <name evidence="2" type="ORF">EDM59_19385</name>
</gene>
<sequence>MKSDQHRYKYDVTRYLCAAAELNRNVRDTIFEHVVQNPYKFVAKNYGVDLSRVVRQCLRIQTRDLATDLLLSAIMLFYVIIHFSHKGLIYGIITFIPNLISSWAFIFTLFVICGSRLWSYWEVSRNLSKDNFGNSLHKETLVESIYAERLLELKQLEEGNTTYYSGYTPFVGAGNRIGGWSFVFSTQSEMDQNEYVDISLKKMYDTMGEKIKDLQIKGMSIEDGLFVDGKTLRNHPEFLPDVLSAPNAKISDEVMQDYVGKFTEQKRYYKIIQISGWQGNFIFSTFFRLTKNDRQMFVEVNYYLLPPLKKNYYAIDQLRVGIPASIIGKTILISIIPAIVSPFLAPFRFISRLNLLLNKRGGNSRKVERQVKDNPVFDYGAAQSLREIVASDKMQNFFQDADVIMYQKQVERYLMEGMTEYLKSQGVDVSEFNKRKEAIIQQGITINGGNFEVENLVGGNQIKHNIIKKVESVVKES</sequence>
<dbReference type="Proteomes" id="UP000269573">
    <property type="component" value="Unassembled WGS sequence"/>
</dbReference>
<name>A0A3M8D5L2_9BACL</name>
<feature type="transmembrane region" description="Helical" evidence="1">
    <location>
        <begin position="89"/>
        <end position="112"/>
    </location>
</feature>
<feature type="transmembrane region" description="Helical" evidence="1">
    <location>
        <begin position="65"/>
        <end position="83"/>
    </location>
</feature>
<feature type="transmembrane region" description="Helical" evidence="1">
    <location>
        <begin position="326"/>
        <end position="350"/>
    </location>
</feature>
<dbReference type="EMBL" id="RHHU01000011">
    <property type="protein sequence ID" value="RNB83198.1"/>
    <property type="molecule type" value="Genomic_DNA"/>
</dbReference>
<evidence type="ECO:0000313" key="2">
    <source>
        <dbReference type="EMBL" id="RNB83198.1"/>
    </source>
</evidence>
<protein>
    <submittedName>
        <fullName evidence="2">Uncharacterized protein</fullName>
    </submittedName>
</protein>
<evidence type="ECO:0000313" key="3">
    <source>
        <dbReference type="Proteomes" id="UP000269573"/>
    </source>
</evidence>
<keyword evidence="1" id="KW-0812">Transmembrane</keyword>
<evidence type="ECO:0000256" key="1">
    <source>
        <dbReference type="SAM" id="Phobius"/>
    </source>
</evidence>